<evidence type="ECO:0000313" key="2">
    <source>
        <dbReference type="EMBL" id="CBG40228.1"/>
    </source>
</evidence>
<dbReference type="CDD" id="cd01483">
    <property type="entry name" value="E1_enzyme_family"/>
    <property type="match status" value="1"/>
</dbReference>
<evidence type="ECO:0000259" key="1">
    <source>
        <dbReference type="Pfam" id="PF00899"/>
    </source>
</evidence>
<evidence type="ECO:0000313" key="3">
    <source>
        <dbReference type="Proteomes" id="UP000001522"/>
    </source>
</evidence>
<gene>
    <name evidence="2" type="ordered locus">HMU09710</name>
</gene>
<proteinExistence type="predicted"/>
<dbReference type="InterPro" id="IPR035985">
    <property type="entry name" value="Ubiquitin-activating_enz"/>
</dbReference>
<keyword evidence="3" id="KW-1185">Reference proteome</keyword>
<dbReference type="EMBL" id="FN555004">
    <property type="protein sequence ID" value="CBG40228.1"/>
    <property type="molecule type" value="Genomic_DNA"/>
</dbReference>
<dbReference type="Pfam" id="PF00899">
    <property type="entry name" value="ThiF"/>
    <property type="match status" value="1"/>
</dbReference>
<reference evidence="2 3" key="1">
    <citation type="journal article" date="2010" name="BMC Genomics">
        <title>Comparative genomics and proteomics of Helicobacter mustelae, an ulcerogenic and carcinogenic gastric pathogen.</title>
        <authorList>
            <person name="O'Toole P.W."/>
            <person name="Snelling W.J."/>
            <person name="Canchaya C."/>
            <person name="Forde B.M."/>
            <person name="Hardie K.R."/>
            <person name="Josenhans C."/>
            <person name="Graham R.L.J."/>
            <person name="McMullan G."/>
            <person name="Parkhill J."/>
            <person name="Belda E."/>
            <person name="Bentley S.D."/>
        </authorList>
    </citation>
    <scope>NUCLEOTIDE SEQUENCE [LARGE SCALE GENOMIC DNA]</scope>
    <source>
        <strain evidence="3">ATCC 43772 / LMG 18044 / NCTC 12198 / 12198</strain>
    </source>
</reference>
<dbReference type="SUPFAM" id="SSF69572">
    <property type="entry name" value="Activating enzymes of the ubiquitin-like proteins"/>
    <property type="match status" value="1"/>
</dbReference>
<dbReference type="Proteomes" id="UP000001522">
    <property type="component" value="Chromosome"/>
</dbReference>
<sequence>MQEFFQTSYTAIAGKTQQENILGVGTHQYCVSTEYFHHSLLLLEFLLEAKNKEQIQNFLHNNCINPHIFQELKEHKLITSSWKIIPEEKNHLYLDLLVDPLDVTVENFHKTVFIIMGCGGIGNFLSYAIASYSPHKIILIDRDNISESNLNRQFMFSKDSLNLPKTEILTTELQKRFRVNIESFYEFTTTELLENIVANHSSYNILGIVSGDDHHILEITAKVFCKAKVPFLNVGYLNDISLIGPFYIPNISCCPFCHNSFSLEQTHLEDPKIQAIMDRINNRAQAPSSFINNALALAMSDIIQYMAHQLENIKSINCRFGMDNNTFEPCTLASSLDANCAYCQHAS</sequence>
<dbReference type="STRING" id="679897.HMU09710"/>
<name>D3UIA5_HELM1</name>
<organism evidence="2 3">
    <name type="scientific">Helicobacter mustelae (strain ATCC 43772 / CCUG 25715 / CIP 103759 / LMG 18044 / NCTC 12198 / R85-136P)</name>
    <name type="common">Campylobacter mustelae</name>
    <dbReference type="NCBI Taxonomy" id="679897"/>
    <lineage>
        <taxon>Bacteria</taxon>
        <taxon>Pseudomonadati</taxon>
        <taxon>Campylobacterota</taxon>
        <taxon>Epsilonproteobacteria</taxon>
        <taxon>Campylobacterales</taxon>
        <taxon>Helicobacteraceae</taxon>
        <taxon>Helicobacter</taxon>
    </lineage>
</organism>
<dbReference type="RefSeq" id="WP_013023300.1">
    <property type="nucleotide sequence ID" value="NC_013949.1"/>
</dbReference>
<dbReference type="eggNOG" id="COG0476">
    <property type="taxonomic scope" value="Bacteria"/>
</dbReference>
<dbReference type="InterPro" id="IPR000594">
    <property type="entry name" value="ThiF_NAD_FAD-bd"/>
</dbReference>
<feature type="domain" description="THIF-type NAD/FAD binding fold" evidence="1">
    <location>
        <begin position="109"/>
        <end position="269"/>
    </location>
</feature>
<dbReference type="Gene3D" id="3.40.50.720">
    <property type="entry name" value="NAD(P)-binding Rossmann-like Domain"/>
    <property type="match status" value="1"/>
</dbReference>
<dbReference type="AlphaFoldDB" id="D3UIA5"/>
<dbReference type="HOGENOM" id="CLU_013325_8_0_7"/>
<accession>D3UIA5</accession>
<dbReference type="KEGG" id="hms:HMU09710"/>
<dbReference type="GO" id="GO:0008641">
    <property type="term" value="F:ubiquitin-like modifier activating enzyme activity"/>
    <property type="evidence" value="ECO:0007669"/>
    <property type="project" value="InterPro"/>
</dbReference>
<protein>
    <submittedName>
        <fullName evidence="2">Putative thiF family protein</fullName>
    </submittedName>
</protein>